<proteinExistence type="predicted"/>
<dbReference type="EMBL" id="LAZR01000908">
    <property type="protein sequence ID" value="KKN54885.1"/>
    <property type="molecule type" value="Genomic_DNA"/>
</dbReference>
<gene>
    <name evidence="1" type="ORF">LCGC14_0587780</name>
</gene>
<comment type="caution">
    <text evidence="1">The sequence shown here is derived from an EMBL/GenBank/DDBJ whole genome shotgun (WGS) entry which is preliminary data.</text>
</comment>
<sequence length="50" mass="5375">MADIANCKAMLVVEPLIQCKNPAKHGGYCGVHAQSGRNEQLPVEQPKKGD</sequence>
<dbReference type="AlphaFoldDB" id="A0A0F9REH9"/>
<accession>A0A0F9REH9</accession>
<organism evidence="1">
    <name type="scientific">marine sediment metagenome</name>
    <dbReference type="NCBI Taxonomy" id="412755"/>
    <lineage>
        <taxon>unclassified sequences</taxon>
        <taxon>metagenomes</taxon>
        <taxon>ecological metagenomes</taxon>
    </lineage>
</organism>
<name>A0A0F9REH9_9ZZZZ</name>
<protein>
    <submittedName>
        <fullName evidence="1">Uncharacterized protein</fullName>
    </submittedName>
</protein>
<evidence type="ECO:0000313" key="1">
    <source>
        <dbReference type="EMBL" id="KKN54885.1"/>
    </source>
</evidence>
<reference evidence="1" key="1">
    <citation type="journal article" date="2015" name="Nature">
        <title>Complex archaea that bridge the gap between prokaryotes and eukaryotes.</title>
        <authorList>
            <person name="Spang A."/>
            <person name="Saw J.H."/>
            <person name="Jorgensen S.L."/>
            <person name="Zaremba-Niedzwiedzka K."/>
            <person name="Martijn J."/>
            <person name="Lind A.E."/>
            <person name="van Eijk R."/>
            <person name="Schleper C."/>
            <person name="Guy L."/>
            <person name="Ettema T.J."/>
        </authorList>
    </citation>
    <scope>NUCLEOTIDE SEQUENCE</scope>
</reference>